<dbReference type="SUPFAM" id="SSF51679">
    <property type="entry name" value="Bacterial luciferase-like"/>
    <property type="match status" value="1"/>
</dbReference>
<evidence type="ECO:0000256" key="1">
    <source>
        <dbReference type="ARBA" id="ARBA00022630"/>
    </source>
</evidence>
<keyword evidence="7" id="KW-1185">Reference proteome</keyword>
<organism evidence="6 7">
    <name type="scientific">Amycolatopsis saalfeldensis</name>
    <dbReference type="NCBI Taxonomy" id="394193"/>
    <lineage>
        <taxon>Bacteria</taxon>
        <taxon>Bacillati</taxon>
        <taxon>Actinomycetota</taxon>
        <taxon>Actinomycetes</taxon>
        <taxon>Pseudonocardiales</taxon>
        <taxon>Pseudonocardiaceae</taxon>
        <taxon>Amycolatopsis</taxon>
    </lineage>
</organism>
<evidence type="ECO:0000256" key="2">
    <source>
        <dbReference type="ARBA" id="ARBA00022643"/>
    </source>
</evidence>
<evidence type="ECO:0000313" key="7">
    <source>
        <dbReference type="Proteomes" id="UP000198582"/>
    </source>
</evidence>
<gene>
    <name evidence="6" type="ORF">SAMN04489732_108276</name>
</gene>
<dbReference type="GO" id="GO:0046306">
    <property type="term" value="P:alkanesulfonate catabolic process"/>
    <property type="evidence" value="ECO:0007669"/>
    <property type="project" value="TreeGrafter"/>
</dbReference>
<evidence type="ECO:0000256" key="3">
    <source>
        <dbReference type="ARBA" id="ARBA00023002"/>
    </source>
</evidence>
<evidence type="ECO:0000259" key="5">
    <source>
        <dbReference type="Pfam" id="PF00296"/>
    </source>
</evidence>
<keyword evidence="2" id="KW-0288">FMN</keyword>
<dbReference type="NCBIfam" id="TIGR03619">
    <property type="entry name" value="F420_Rv2161c"/>
    <property type="match status" value="1"/>
</dbReference>
<dbReference type="Gene3D" id="3.20.20.30">
    <property type="entry name" value="Luciferase-like domain"/>
    <property type="match status" value="1"/>
</dbReference>
<dbReference type="GO" id="GO:0008726">
    <property type="term" value="F:alkanesulfonate monooxygenase activity"/>
    <property type="evidence" value="ECO:0007669"/>
    <property type="project" value="TreeGrafter"/>
</dbReference>
<keyword evidence="1" id="KW-0285">Flavoprotein</keyword>
<dbReference type="InterPro" id="IPR050172">
    <property type="entry name" value="SsuD_RutA_monooxygenase"/>
</dbReference>
<dbReference type="PANTHER" id="PTHR42847:SF4">
    <property type="entry name" value="ALKANESULFONATE MONOOXYGENASE-RELATED"/>
    <property type="match status" value="1"/>
</dbReference>
<dbReference type="InterPro" id="IPR019921">
    <property type="entry name" value="Lucif-like_OxRdtase_Rv2161c"/>
</dbReference>
<feature type="domain" description="Luciferase-like" evidence="5">
    <location>
        <begin position="17"/>
        <end position="255"/>
    </location>
</feature>
<dbReference type="InterPro" id="IPR036661">
    <property type="entry name" value="Luciferase-like_sf"/>
</dbReference>
<protein>
    <submittedName>
        <fullName evidence="6">Probable F420-dependent oxidoreductase, Rv2161c family</fullName>
    </submittedName>
</protein>
<proteinExistence type="predicted"/>
<evidence type="ECO:0000313" key="6">
    <source>
        <dbReference type="EMBL" id="SEP42149.1"/>
    </source>
</evidence>
<dbReference type="RefSeq" id="WP_218156819.1">
    <property type="nucleotide sequence ID" value="NZ_FOEF01000008.1"/>
</dbReference>
<dbReference type="Proteomes" id="UP000198582">
    <property type="component" value="Unassembled WGS sequence"/>
</dbReference>
<accession>A0A1H8XQG8</accession>
<dbReference type="InterPro" id="IPR011251">
    <property type="entry name" value="Luciferase-like_dom"/>
</dbReference>
<dbReference type="EMBL" id="FOEF01000008">
    <property type="protein sequence ID" value="SEP42149.1"/>
    <property type="molecule type" value="Genomic_DNA"/>
</dbReference>
<sequence length="296" mass="31459">MTALRLGLALPQYGKLADPAAIAGFAAAAERIGYSSLWTGDRVLTPVDPSDYYPGGGTAEQPYPPELVTFIDPIVTLTAAAGATSTARLGTSTLVAPVYSPVLLARSLTSLDLLSGGRLDVGLGLGWLRDEYTVTGVPWAGRGARLDELIDVLRTLWTADPAGHEGEHWQIPQSRIGLRPAQRPHPPIMVGGMSERALRRVGQAADGWLPTLAPVEHLRGMWSTISAAATEAGRDPASLRRVLRANPRAGMTVADIAGRLKQVADEGYTEAFVDLHYVADNVAHALELAEELYAAV</sequence>
<dbReference type="PANTHER" id="PTHR42847">
    <property type="entry name" value="ALKANESULFONATE MONOOXYGENASE"/>
    <property type="match status" value="1"/>
</dbReference>
<dbReference type="Pfam" id="PF00296">
    <property type="entry name" value="Bac_luciferase"/>
    <property type="match status" value="1"/>
</dbReference>
<reference evidence="6 7" key="1">
    <citation type="submission" date="2016-10" db="EMBL/GenBank/DDBJ databases">
        <authorList>
            <person name="de Groot N.N."/>
        </authorList>
    </citation>
    <scope>NUCLEOTIDE SEQUENCE [LARGE SCALE GENOMIC DNA]</scope>
    <source>
        <strain evidence="6 7">DSM 44993</strain>
    </source>
</reference>
<dbReference type="STRING" id="394193.SAMN04489732_108276"/>
<evidence type="ECO:0000256" key="4">
    <source>
        <dbReference type="ARBA" id="ARBA00023033"/>
    </source>
</evidence>
<name>A0A1H8XQG8_9PSEU</name>
<dbReference type="AlphaFoldDB" id="A0A1H8XQG8"/>
<keyword evidence="3" id="KW-0560">Oxidoreductase</keyword>
<keyword evidence="4" id="KW-0503">Monooxygenase</keyword>